<dbReference type="AlphaFoldDB" id="A0A2T9YXH1"/>
<evidence type="ECO:0000313" key="6">
    <source>
        <dbReference type="Proteomes" id="UP000245383"/>
    </source>
</evidence>
<dbReference type="PANTHER" id="PTHR21277:SF5">
    <property type="entry name" value="TRANSCRIPTIONAL ADAPTER 1"/>
    <property type="match status" value="1"/>
</dbReference>
<dbReference type="GO" id="GO:0006357">
    <property type="term" value="P:regulation of transcription by RNA polymerase II"/>
    <property type="evidence" value="ECO:0007669"/>
    <property type="project" value="TreeGrafter"/>
</dbReference>
<proteinExistence type="predicted"/>
<reference evidence="5 6" key="1">
    <citation type="journal article" date="2018" name="MBio">
        <title>Comparative Genomics Reveals the Core Gene Toolbox for the Fungus-Insect Symbiosis.</title>
        <authorList>
            <person name="Wang Y."/>
            <person name="Stata M."/>
            <person name="Wang W."/>
            <person name="Stajich J.E."/>
            <person name="White M.M."/>
            <person name="Moncalvo J.M."/>
        </authorList>
    </citation>
    <scope>NUCLEOTIDE SEQUENCE [LARGE SCALE GENOMIC DNA]</scope>
    <source>
        <strain evidence="5 6">SWE-8-4</strain>
    </source>
</reference>
<dbReference type="GO" id="GO:0003713">
    <property type="term" value="F:transcription coactivator activity"/>
    <property type="evidence" value="ECO:0007669"/>
    <property type="project" value="TreeGrafter"/>
</dbReference>
<comment type="subcellular location">
    <subcellularLocation>
        <location evidence="1">Nucleus</location>
    </subcellularLocation>
</comment>
<protein>
    <recommendedName>
        <fullName evidence="7">Transcriptional coactivator Hfi1/Transcriptional adapter 1</fullName>
    </recommendedName>
</protein>
<dbReference type="InterPro" id="IPR024738">
    <property type="entry name" value="Hfi1/Tada1"/>
</dbReference>
<dbReference type="CDD" id="cd22933">
    <property type="entry name" value="HFD_HFI1"/>
    <property type="match status" value="1"/>
</dbReference>
<keyword evidence="2" id="KW-0805">Transcription regulation</keyword>
<comment type="caution">
    <text evidence="5">The sequence shown here is derived from an EMBL/GenBank/DDBJ whole genome shotgun (WGS) entry which is preliminary data.</text>
</comment>
<dbReference type="GO" id="GO:0000124">
    <property type="term" value="C:SAGA complex"/>
    <property type="evidence" value="ECO:0007669"/>
    <property type="project" value="UniProtKB-ARBA"/>
</dbReference>
<evidence type="ECO:0000256" key="3">
    <source>
        <dbReference type="ARBA" id="ARBA00023163"/>
    </source>
</evidence>
<accession>A0A2T9YXH1</accession>
<dbReference type="STRING" id="133385.A0A2T9YXH1"/>
<dbReference type="EMBL" id="MBFR01000019">
    <property type="protein sequence ID" value="PVU97042.1"/>
    <property type="molecule type" value="Genomic_DNA"/>
</dbReference>
<sequence>MDAPLTQSTEPQKPGLQRVELLDVKEQLVEAMGDSGKQYWLKLKAFIVGKLSMQEFESFFRDALVGENARIHNTLILNILKNANSKERPPNDVINSGFDHSKKRKTLDSSEKLYRTEYQLLKVDRDLAIANQNNSFKKQKVMLVKTERLLLDKIENPTWSNLKDIIKNMNKHDKKALKYLLSKKRIVESPIDQAIKMFERIVIPVPSNRLPPTYALDIAKGVVCSLCYDTKSTPDMKTLQARMVSIALQRGLVAGVTKDSVELLLYGLDCHLKNIASNMISKVRSNRSIGIPVKNPFFETENKDVIVDSKDFGFDKKTKFARLSERICQSKNTLHLSDLLFSLDISPFIAVENPACLERGFSMLSNQEIADQTVDAGKKVTDLSNTTNTPTSSQNPDHKILNYYPAEVSQNPHIKLYNPPENIIYPSNNSKEGSSEDIREFQLYNKNRLKAQYERHYGPYVSTKITPET</sequence>
<evidence type="ECO:0008006" key="7">
    <source>
        <dbReference type="Google" id="ProtNLM"/>
    </source>
</evidence>
<name>A0A2T9YXH1_9FUNG</name>
<evidence type="ECO:0000256" key="4">
    <source>
        <dbReference type="ARBA" id="ARBA00023242"/>
    </source>
</evidence>
<evidence type="ECO:0000256" key="2">
    <source>
        <dbReference type="ARBA" id="ARBA00023015"/>
    </source>
</evidence>
<dbReference type="GO" id="GO:0005634">
    <property type="term" value="C:nucleus"/>
    <property type="evidence" value="ECO:0007669"/>
    <property type="project" value="UniProtKB-SubCell"/>
</dbReference>
<dbReference type="PANTHER" id="PTHR21277">
    <property type="entry name" value="TRANSCRIPTIONAL ADAPTER 1"/>
    <property type="match status" value="1"/>
</dbReference>
<dbReference type="OrthoDB" id="10264870at2759"/>
<gene>
    <name evidence="5" type="ORF">BB561_000800</name>
</gene>
<keyword evidence="3" id="KW-0804">Transcription</keyword>
<evidence type="ECO:0000313" key="5">
    <source>
        <dbReference type="EMBL" id="PVU97042.1"/>
    </source>
</evidence>
<keyword evidence="6" id="KW-1185">Reference proteome</keyword>
<dbReference type="Proteomes" id="UP000245383">
    <property type="component" value="Unassembled WGS sequence"/>
</dbReference>
<organism evidence="5 6">
    <name type="scientific">Smittium simulii</name>
    <dbReference type="NCBI Taxonomy" id="133385"/>
    <lineage>
        <taxon>Eukaryota</taxon>
        <taxon>Fungi</taxon>
        <taxon>Fungi incertae sedis</taxon>
        <taxon>Zoopagomycota</taxon>
        <taxon>Kickxellomycotina</taxon>
        <taxon>Harpellomycetes</taxon>
        <taxon>Harpellales</taxon>
        <taxon>Legeriomycetaceae</taxon>
        <taxon>Smittium</taxon>
    </lineage>
</organism>
<dbReference type="Pfam" id="PF12767">
    <property type="entry name" value="SAGA-Tad1"/>
    <property type="match status" value="1"/>
</dbReference>
<evidence type="ECO:0000256" key="1">
    <source>
        <dbReference type="ARBA" id="ARBA00004123"/>
    </source>
</evidence>
<keyword evidence="4" id="KW-0539">Nucleus</keyword>